<evidence type="ECO:0000259" key="4">
    <source>
        <dbReference type="PROSITE" id="PS50949"/>
    </source>
</evidence>
<accession>A0A4Q2RBF3</accession>
<dbReference type="SMART" id="SM00345">
    <property type="entry name" value="HTH_GNTR"/>
    <property type="match status" value="1"/>
</dbReference>
<dbReference type="InterPro" id="IPR036388">
    <property type="entry name" value="WH-like_DNA-bd_sf"/>
</dbReference>
<dbReference type="PROSITE" id="PS50949">
    <property type="entry name" value="HTH_GNTR"/>
    <property type="match status" value="1"/>
</dbReference>
<proteinExistence type="predicted"/>
<dbReference type="InterPro" id="IPR000524">
    <property type="entry name" value="Tscrpt_reg_HTH_GntR"/>
</dbReference>
<dbReference type="CDD" id="cd07377">
    <property type="entry name" value="WHTH_GntR"/>
    <property type="match status" value="1"/>
</dbReference>
<name>A0A4Q2RBF3_9HYPH</name>
<reference evidence="5 6" key="2">
    <citation type="submission" date="2019-02" db="EMBL/GenBank/DDBJ databases">
        <title>'Lichenibacterium ramalinii' gen. nov. sp. nov., 'Lichenibacterium minor' gen. nov. sp. nov.</title>
        <authorList>
            <person name="Pankratov T."/>
        </authorList>
    </citation>
    <scope>NUCLEOTIDE SEQUENCE [LARGE SCALE GENOMIC DNA]</scope>
    <source>
        <strain evidence="5 6">RmlP001</strain>
    </source>
</reference>
<gene>
    <name evidence="5" type="ORF">D3272_11915</name>
</gene>
<dbReference type="Gene3D" id="1.10.10.10">
    <property type="entry name" value="Winged helix-like DNA-binding domain superfamily/Winged helix DNA-binding domain"/>
    <property type="match status" value="1"/>
</dbReference>
<dbReference type="GO" id="GO:0003700">
    <property type="term" value="F:DNA-binding transcription factor activity"/>
    <property type="evidence" value="ECO:0007669"/>
    <property type="project" value="InterPro"/>
</dbReference>
<dbReference type="EMBL" id="QYBC01000009">
    <property type="protein sequence ID" value="RYB04650.1"/>
    <property type="molecule type" value="Genomic_DNA"/>
</dbReference>
<comment type="caution">
    <text evidence="5">The sequence shown here is derived from an EMBL/GenBank/DDBJ whole genome shotgun (WGS) entry which is preliminary data.</text>
</comment>
<keyword evidence="3" id="KW-0804">Transcription</keyword>
<sequence length="329" mass="34620">MTSAFIRLTLDRSLPVPLGLQLRGLIAYGIACGEFRVGDRLPSVRDLAGEAGVAPMTVSQVYRDLKHAGLIEGRAGSGTFVARRGGLEGPGERLLAFHRRVDRLIDDGLGLGMAAGDIAGLVAARLSARRSGRAGRRLALVGIFPSATAAYARAVAEALGPAATVEGVTLDELARDPAALRRAGAADLVLVMAHRRRDVAALLPRSRLATISFIPAEATRRALASLDPRARVLAVSRFPEFLPLMRPGVGRFAPHVARVAVALLDDPDLDARLGASDVVVYATGAEAVLDRLPRGAAAIEYRHSPDPGDIDRIVRPLLAEAAAAQEDVA</sequence>
<evidence type="ECO:0000256" key="2">
    <source>
        <dbReference type="ARBA" id="ARBA00023125"/>
    </source>
</evidence>
<dbReference type="PANTHER" id="PTHR38445:SF9">
    <property type="entry name" value="HTH-TYPE TRANSCRIPTIONAL REPRESSOR YTRA"/>
    <property type="match status" value="1"/>
</dbReference>
<feature type="domain" description="HTH gntR-type" evidence="4">
    <location>
        <begin position="16"/>
        <end position="84"/>
    </location>
</feature>
<keyword evidence="2" id="KW-0238">DNA-binding</keyword>
<evidence type="ECO:0000256" key="1">
    <source>
        <dbReference type="ARBA" id="ARBA00023015"/>
    </source>
</evidence>
<protein>
    <submittedName>
        <fullName evidence="5">GntR family transcriptional regulator</fullName>
    </submittedName>
</protein>
<dbReference type="SUPFAM" id="SSF46785">
    <property type="entry name" value="Winged helix' DNA-binding domain"/>
    <property type="match status" value="1"/>
</dbReference>
<evidence type="ECO:0000256" key="3">
    <source>
        <dbReference type="ARBA" id="ARBA00023163"/>
    </source>
</evidence>
<dbReference type="Proteomes" id="UP000289411">
    <property type="component" value="Unassembled WGS sequence"/>
</dbReference>
<keyword evidence="1" id="KW-0805">Transcription regulation</keyword>
<dbReference type="InterPro" id="IPR036390">
    <property type="entry name" value="WH_DNA-bd_sf"/>
</dbReference>
<reference evidence="5 6" key="1">
    <citation type="submission" date="2018-09" db="EMBL/GenBank/DDBJ databases">
        <authorList>
            <person name="Grouzdev D.S."/>
            <person name="Krutkina M.S."/>
        </authorList>
    </citation>
    <scope>NUCLEOTIDE SEQUENCE [LARGE SCALE GENOMIC DNA]</scope>
    <source>
        <strain evidence="5 6">RmlP001</strain>
    </source>
</reference>
<dbReference type="PANTHER" id="PTHR38445">
    <property type="entry name" value="HTH-TYPE TRANSCRIPTIONAL REPRESSOR YTRA"/>
    <property type="match status" value="1"/>
</dbReference>
<evidence type="ECO:0000313" key="6">
    <source>
        <dbReference type="Proteomes" id="UP000289411"/>
    </source>
</evidence>
<organism evidence="5 6">
    <name type="scientific">Lichenibacterium ramalinae</name>
    <dbReference type="NCBI Taxonomy" id="2316527"/>
    <lineage>
        <taxon>Bacteria</taxon>
        <taxon>Pseudomonadati</taxon>
        <taxon>Pseudomonadota</taxon>
        <taxon>Alphaproteobacteria</taxon>
        <taxon>Hyphomicrobiales</taxon>
        <taxon>Lichenihabitantaceae</taxon>
        <taxon>Lichenibacterium</taxon>
    </lineage>
</organism>
<dbReference type="GO" id="GO:0003677">
    <property type="term" value="F:DNA binding"/>
    <property type="evidence" value="ECO:0007669"/>
    <property type="project" value="UniProtKB-KW"/>
</dbReference>
<dbReference type="Pfam" id="PF00392">
    <property type="entry name" value="GntR"/>
    <property type="match status" value="1"/>
</dbReference>
<dbReference type="RefSeq" id="WP_129219409.1">
    <property type="nucleotide sequence ID" value="NZ_QYBC01000009.1"/>
</dbReference>
<evidence type="ECO:0000313" key="5">
    <source>
        <dbReference type="EMBL" id="RYB04650.1"/>
    </source>
</evidence>
<keyword evidence="6" id="KW-1185">Reference proteome</keyword>
<dbReference type="OrthoDB" id="7173258at2"/>
<dbReference type="AlphaFoldDB" id="A0A4Q2RBF3"/>